<dbReference type="EMBL" id="WMEY01000003">
    <property type="protein sequence ID" value="MYL63991.1"/>
    <property type="molecule type" value="Genomic_DNA"/>
</dbReference>
<sequence>MNWDNVIFRLFIFWYCCGLILVGFDLLPPFLNWANAFFLILCGILGSIYFIRTFGSLWGLSFASFIFVISMFAEGLGVHYGLIFGQYVYSGDFGFKIAEVPIGIGFAWIMVIAVTHVLSMQIIEKMKESYIKWIVYALTGALIAVLIDLIIDPVAYLVKGYWGWEGNGVYYNVPFQNFTGWFWVSLFFHLLLYPLYVRNKVPDQASFHVWKHRMAMLFGMVMGMFIFLALLDGLWLACLLTSIPTLLLLLTYKKKINQQNATVEEVIV</sequence>
<comment type="caution">
    <text evidence="2">The sequence shown here is derived from an EMBL/GenBank/DDBJ whole genome shotgun (WGS) entry which is preliminary data.</text>
</comment>
<feature type="transmembrane region" description="Helical" evidence="1">
    <location>
        <begin position="7"/>
        <end position="24"/>
    </location>
</feature>
<evidence type="ECO:0000313" key="3">
    <source>
        <dbReference type="Proteomes" id="UP000447833"/>
    </source>
</evidence>
<gene>
    <name evidence="2" type="ORF">GLW07_11585</name>
</gene>
<feature type="transmembrane region" description="Helical" evidence="1">
    <location>
        <begin position="234"/>
        <end position="252"/>
    </location>
</feature>
<evidence type="ECO:0000256" key="1">
    <source>
        <dbReference type="SAM" id="Phobius"/>
    </source>
</evidence>
<dbReference type="PANTHER" id="PTHR39419">
    <property type="entry name" value="SLL0814 PROTEIN"/>
    <property type="match status" value="1"/>
</dbReference>
<feature type="transmembrane region" description="Helical" evidence="1">
    <location>
        <begin position="209"/>
        <end position="228"/>
    </location>
</feature>
<keyword evidence="1" id="KW-1133">Transmembrane helix</keyword>
<reference evidence="2 3" key="1">
    <citation type="submission" date="2019-11" db="EMBL/GenBank/DDBJ databases">
        <title>Genome sequences of 17 halophilic strains isolated from different environments.</title>
        <authorList>
            <person name="Furrow R.E."/>
        </authorList>
    </citation>
    <scope>NUCLEOTIDE SEQUENCE [LARGE SCALE GENOMIC DNA]</scope>
    <source>
        <strain evidence="2 3">22506_14_FS</strain>
    </source>
</reference>
<keyword evidence="1" id="KW-0472">Membrane</keyword>
<feature type="transmembrane region" description="Helical" evidence="1">
    <location>
        <begin position="58"/>
        <end position="82"/>
    </location>
</feature>
<feature type="transmembrane region" description="Helical" evidence="1">
    <location>
        <begin position="178"/>
        <end position="197"/>
    </location>
</feature>
<feature type="transmembrane region" description="Helical" evidence="1">
    <location>
        <begin position="135"/>
        <end position="158"/>
    </location>
</feature>
<evidence type="ECO:0000313" key="2">
    <source>
        <dbReference type="EMBL" id="MYL63991.1"/>
    </source>
</evidence>
<name>A0A845EZL1_9BACL</name>
<dbReference type="InterPro" id="IPR007354">
    <property type="entry name" value="CruF-like"/>
</dbReference>
<feature type="transmembrane region" description="Helical" evidence="1">
    <location>
        <begin position="30"/>
        <end position="51"/>
    </location>
</feature>
<proteinExistence type="predicted"/>
<dbReference type="AlphaFoldDB" id="A0A845EZL1"/>
<dbReference type="Pfam" id="PF04240">
    <property type="entry name" value="Caroten_synth"/>
    <property type="match status" value="1"/>
</dbReference>
<dbReference type="PANTHER" id="PTHR39419:SF1">
    <property type="entry name" value="SLL0814 PROTEIN"/>
    <property type="match status" value="1"/>
</dbReference>
<dbReference type="RefSeq" id="WP_160919451.1">
    <property type="nucleotide sequence ID" value="NZ_WMEY01000003.1"/>
</dbReference>
<protein>
    <submittedName>
        <fullName evidence="2">Carotenoid biosynthesis protein</fullName>
    </submittedName>
</protein>
<dbReference type="Proteomes" id="UP000447833">
    <property type="component" value="Unassembled WGS sequence"/>
</dbReference>
<keyword evidence="1" id="KW-0812">Transmembrane</keyword>
<accession>A0A845EZL1</accession>
<organism evidence="2 3">
    <name type="scientific">Guptibacillus hwajinpoensis</name>
    <dbReference type="NCBI Taxonomy" id="208199"/>
    <lineage>
        <taxon>Bacteria</taxon>
        <taxon>Bacillati</taxon>
        <taxon>Bacillota</taxon>
        <taxon>Bacilli</taxon>
        <taxon>Bacillales</taxon>
        <taxon>Guptibacillaceae</taxon>
        <taxon>Guptibacillus</taxon>
    </lineage>
</organism>
<feature type="transmembrane region" description="Helical" evidence="1">
    <location>
        <begin position="102"/>
        <end position="123"/>
    </location>
</feature>